<dbReference type="Pfam" id="PF01553">
    <property type="entry name" value="Acyltransferase"/>
    <property type="match status" value="1"/>
</dbReference>
<evidence type="ECO:0000256" key="7">
    <source>
        <dbReference type="ARBA" id="ARBA00022679"/>
    </source>
</evidence>
<dbReference type="CDD" id="cd07989">
    <property type="entry name" value="LPLAT_AGPAT-like"/>
    <property type="match status" value="1"/>
</dbReference>
<dbReference type="KEGG" id="hth:HTH_1298"/>
<dbReference type="SUPFAM" id="SSF69593">
    <property type="entry name" value="Glycerol-3-phosphate (1)-acyltransferase"/>
    <property type="match status" value="1"/>
</dbReference>
<reference evidence="11 12" key="1">
    <citation type="journal article" date="2010" name="J. Bacteriol.">
        <title>Complete genome sequence of the thermophilic, obligately chemolithoautotrophic hydrogen-oxidizing bacterium Hydrogenobacter thermophilus TK-6.</title>
        <authorList>
            <person name="Arai H."/>
            <person name="Kanbe H."/>
            <person name="Ishii M."/>
            <person name="Igarashi Y."/>
        </authorList>
    </citation>
    <scope>NUCLEOTIDE SEQUENCE [LARGE SCALE GENOMIC DNA]</scope>
    <source>
        <strain evidence="12">DSM 6534 / IAM 12695 / TK-6 [Tokyo]</strain>
    </source>
</reference>
<keyword evidence="8 9" id="KW-0012">Acyltransferase</keyword>
<name>D3DIU9_HYDTT</name>
<organism evidence="11 12">
    <name type="scientific">Hydrogenobacter thermophilus (strain DSM 6534 / IAM 12695 / TK-6)</name>
    <dbReference type="NCBI Taxonomy" id="608538"/>
    <lineage>
        <taxon>Bacteria</taxon>
        <taxon>Pseudomonadati</taxon>
        <taxon>Aquificota</taxon>
        <taxon>Aquificia</taxon>
        <taxon>Aquificales</taxon>
        <taxon>Aquificaceae</taxon>
        <taxon>Hydrogenobacter</taxon>
    </lineage>
</organism>
<sequence length="212" mass="23503">MSADCPLSLFARVFLAPFCPAVKPLFRKLFKVKVHGLENLPEGGYIVASNHRSHLDPPVLNSAFPKHLTFIAKEELFKVPVLGALLPHMGAIPIKRGAGDIETLELSLELLHRGCRLCIFPEGTRANPGEFLKPKLGVGLLAIKSAKPVVPVYIEGTDYVLPRGKKLPSLSHPIRVYIGKPKRYDFLEDNPKGYRTASNLIMEEIKKLSFKS</sequence>
<dbReference type="GO" id="GO:0006654">
    <property type="term" value="P:phosphatidic acid biosynthetic process"/>
    <property type="evidence" value="ECO:0007669"/>
    <property type="project" value="TreeGrafter"/>
</dbReference>
<evidence type="ECO:0000256" key="3">
    <source>
        <dbReference type="ARBA" id="ARBA00005189"/>
    </source>
</evidence>
<dbReference type="OrthoDB" id="9803035at2"/>
<dbReference type="PANTHER" id="PTHR10434:SF40">
    <property type="entry name" value="1-ACYL-SN-GLYCEROL-3-PHOSPHATE ACYLTRANSFERASE"/>
    <property type="match status" value="1"/>
</dbReference>
<evidence type="ECO:0000256" key="5">
    <source>
        <dbReference type="ARBA" id="ARBA00013211"/>
    </source>
</evidence>
<dbReference type="Proteomes" id="UP000002574">
    <property type="component" value="Chromosome"/>
</dbReference>
<evidence type="ECO:0000313" key="11">
    <source>
        <dbReference type="EMBL" id="BAI69751.1"/>
    </source>
</evidence>
<keyword evidence="9" id="KW-0594">Phospholipid biosynthesis</keyword>
<keyword evidence="12" id="KW-1185">Reference proteome</keyword>
<evidence type="ECO:0000256" key="4">
    <source>
        <dbReference type="ARBA" id="ARBA00008655"/>
    </source>
</evidence>
<evidence type="ECO:0000256" key="1">
    <source>
        <dbReference type="ARBA" id="ARBA00001141"/>
    </source>
</evidence>
<dbReference type="AlphaFoldDB" id="D3DIU9"/>
<keyword evidence="9" id="KW-0444">Lipid biosynthesis</keyword>
<evidence type="ECO:0000313" key="12">
    <source>
        <dbReference type="Proteomes" id="UP000002574"/>
    </source>
</evidence>
<evidence type="ECO:0000256" key="2">
    <source>
        <dbReference type="ARBA" id="ARBA00004728"/>
    </source>
</evidence>
<evidence type="ECO:0000256" key="9">
    <source>
        <dbReference type="RuleBase" id="RU361267"/>
    </source>
</evidence>
<dbReference type="PATRIC" id="fig|608538.5.peg.1316"/>
<keyword evidence="7 9" id="KW-0808">Transferase</keyword>
<keyword evidence="9" id="KW-0443">Lipid metabolism</keyword>
<dbReference type="EMBL" id="AP011112">
    <property type="protein sequence ID" value="BAI69751.1"/>
    <property type="molecule type" value="Genomic_DNA"/>
</dbReference>
<evidence type="ECO:0000256" key="8">
    <source>
        <dbReference type="ARBA" id="ARBA00023315"/>
    </source>
</evidence>
<dbReference type="STRING" id="608538.HTH_1298"/>
<proteinExistence type="inferred from homology"/>
<dbReference type="NCBIfam" id="TIGR00530">
    <property type="entry name" value="AGP_acyltrn"/>
    <property type="match status" value="1"/>
</dbReference>
<dbReference type="eggNOG" id="COG0204">
    <property type="taxonomic scope" value="Bacteria"/>
</dbReference>
<dbReference type="GO" id="GO:0003841">
    <property type="term" value="F:1-acylglycerol-3-phosphate O-acyltransferase activity"/>
    <property type="evidence" value="ECO:0007669"/>
    <property type="project" value="UniProtKB-UniRule"/>
</dbReference>
<dbReference type="EC" id="2.3.1.51" evidence="5 9"/>
<feature type="domain" description="Phospholipid/glycerol acyltransferase" evidence="10">
    <location>
        <begin position="45"/>
        <end position="157"/>
    </location>
</feature>
<comment type="similarity">
    <text evidence="4 9">Belongs to the 1-acyl-sn-glycerol-3-phosphate acyltransferase family.</text>
</comment>
<dbReference type="PANTHER" id="PTHR10434">
    <property type="entry name" value="1-ACYL-SN-GLYCEROL-3-PHOSPHATE ACYLTRANSFERASE"/>
    <property type="match status" value="1"/>
</dbReference>
<evidence type="ECO:0000259" key="10">
    <source>
        <dbReference type="SMART" id="SM00563"/>
    </source>
</evidence>
<dbReference type="InterPro" id="IPR002123">
    <property type="entry name" value="Plipid/glycerol_acylTrfase"/>
</dbReference>
<dbReference type="InterPro" id="IPR004552">
    <property type="entry name" value="AGP_acyltrans"/>
</dbReference>
<dbReference type="KEGG" id="hte:Hydth_1290"/>
<dbReference type="GO" id="GO:0016020">
    <property type="term" value="C:membrane"/>
    <property type="evidence" value="ECO:0007669"/>
    <property type="project" value="InterPro"/>
</dbReference>
<dbReference type="RefSeq" id="WP_012963931.1">
    <property type="nucleotide sequence ID" value="NC_013799.1"/>
</dbReference>
<comment type="catalytic activity">
    <reaction evidence="1 9">
        <text>a 1-acyl-sn-glycero-3-phosphate + an acyl-CoA = a 1,2-diacyl-sn-glycero-3-phosphate + CoA</text>
        <dbReference type="Rhea" id="RHEA:19709"/>
        <dbReference type="ChEBI" id="CHEBI:57287"/>
        <dbReference type="ChEBI" id="CHEBI:57970"/>
        <dbReference type="ChEBI" id="CHEBI:58342"/>
        <dbReference type="ChEBI" id="CHEBI:58608"/>
        <dbReference type="EC" id="2.3.1.51"/>
    </reaction>
</comment>
<protein>
    <recommendedName>
        <fullName evidence="6 9">1-acyl-sn-glycerol-3-phosphate acyltransferase</fullName>
        <ecNumber evidence="5 9">2.3.1.51</ecNumber>
    </recommendedName>
</protein>
<comment type="pathway">
    <text evidence="3">Lipid metabolism.</text>
</comment>
<comment type="pathway">
    <text evidence="2">Phospholipid metabolism; CDP-diacylglycerol biosynthesis; CDP-diacylglycerol from sn-glycerol 3-phosphate: step 2/3.</text>
</comment>
<evidence type="ECO:0000256" key="6">
    <source>
        <dbReference type="ARBA" id="ARBA00016139"/>
    </source>
</evidence>
<dbReference type="SMART" id="SM00563">
    <property type="entry name" value="PlsC"/>
    <property type="match status" value="1"/>
</dbReference>
<comment type="domain">
    <text evidence="9">The HXXXXD motif is essential for acyltransferase activity and may constitute the binding site for the phosphate moiety of the glycerol-3-phosphate.</text>
</comment>
<gene>
    <name evidence="11" type="primary">plsC</name>
    <name evidence="11" type="ordered locus">HTH_1298</name>
</gene>
<accession>D3DIU9</accession>
<keyword evidence="9" id="KW-1208">Phospholipid metabolism</keyword>